<organism evidence="1 2">
    <name type="scientific">Amanita muscaria (strain Koide BX008)</name>
    <dbReference type="NCBI Taxonomy" id="946122"/>
    <lineage>
        <taxon>Eukaryota</taxon>
        <taxon>Fungi</taxon>
        <taxon>Dikarya</taxon>
        <taxon>Basidiomycota</taxon>
        <taxon>Agaricomycotina</taxon>
        <taxon>Agaricomycetes</taxon>
        <taxon>Agaricomycetidae</taxon>
        <taxon>Agaricales</taxon>
        <taxon>Pluteineae</taxon>
        <taxon>Amanitaceae</taxon>
        <taxon>Amanita</taxon>
    </lineage>
</organism>
<name>A0A0C2X0X3_AMAMK</name>
<dbReference type="EMBL" id="KN818272">
    <property type="protein sequence ID" value="KIL62343.1"/>
    <property type="molecule type" value="Genomic_DNA"/>
</dbReference>
<proteinExistence type="predicted"/>
<dbReference type="InParanoid" id="A0A0C2X0X3"/>
<protein>
    <submittedName>
        <fullName evidence="1">Uncharacterized protein</fullName>
    </submittedName>
</protein>
<reference evidence="1 2" key="1">
    <citation type="submission" date="2014-04" db="EMBL/GenBank/DDBJ databases">
        <title>Evolutionary Origins and Diversification of the Mycorrhizal Mutualists.</title>
        <authorList>
            <consortium name="DOE Joint Genome Institute"/>
            <consortium name="Mycorrhizal Genomics Consortium"/>
            <person name="Kohler A."/>
            <person name="Kuo A."/>
            <person name="Nagy L.G."/>
            <person name="Floudas D."/>
            <person name="Copeland A."/>
            <person name="Barry K.W."/>
            <person name="Cichocki N."/>
            <person name="Veneault-Fourrey C."/>
            <person name="LaButti K."/>
            <person name="Lindquist E.A."/>
            <person name="Lipzen A."/>
            <person name="Lundell T."/>
            <person name="Morin E."/>
            <person name="Murat C."/>
            <person name="Riley R."/>
            <person name="Ohm R."/>
            <person name="Sun H."/>
            <person name="Tunlid A."/>
            <person name="Henrissat B."/>
            <person name="Grigoriev I.V."/>
            <person name="Hibbett D.S."/>
            <person name="Martin F."/>
        </authorList>
    </citation>
    <scope>NUCLEOTIDE SEQUENCE [LARGE SCALE GENOMIC DNA]</scope>
    <source>
        <strain evidence="1 2">Koide BX008</strain>
    </source>
</reference>
<evidence type="ECO:0000313" key="2">
    <source>
        <dbReference type="Proteomes" id="UP000054549"/>
    </source>
</evidence>
<dbReference type="HOGENOM" id="CLU_2333194_0_0_1"/>
<keyword evidence="2" id="KW-1185">Reference proteome</keyword>
<evidence type="ECO:0000313" key="1">
    <source>
        <dbReference type="EMBL" id="KIL62343.1"/>
    </source>
</evidence>
<accession>A0A0C2X0X3</accession>
<dbReference type="AlphaFoldDB" id="A0A0C2X0X3"/>
<dbReference type="Proteomes" id="UP000054549">
    <property type="component" value="Unassembled WGS sequence"/>
</dbReference>
<sequence length="98" mass="11328">MGKLAFLWQLLHVQKQRDTRGILEQPDILKVDQFRPKRHRTFRVEYAQDFLWSSIGQQMKVIARPTSSEEMTDSLPNHPPLSGALLLSSLFPILFPSP</sequence>
<gene>
    <name evidence="1" type="ORF">M378DRAFT_165894</name>
</gene>